<protein>
    <submittedName>
        <fullName evidence="1">DUF3873 domain-containing protein</fullName>
    </submittedName>
</protein>
<reference evidence="1 2" key="1">
    <citation type="submission" date="2018-08" db="EMBL/GenBank/DDBJ databases">
        <title>A genome reference for cultivated species of the human gut microbiota.</title>
        <authorList>
            <person name="Zou Y."/>
            <person name="Xue W."/>
            <person name="Luo G."/>
        </authorList>
    </citation>
    <scope>NUCLEOTIDE SEQUENCE [LARGE SCALE GENOMIC DNA]</scope>
    <source>
        <strain evidence="1 2">AF18-14</strain>
    </source>
</reference>
<dbReference type="EMBL" id="QRXI01000040">
    <property type="protein sequence ID" value="RGT87026.1"/>
    <property type="molecule type" value="Genomic_DNA"/>
</dbReference>
<dbReference type="Proteomes" id="UP000283833">
    <property type="component" value="Unassembled WGS sequence"/>
</dbReference>
<proteinExistence type="predicted"/>
<organism evidence="1 2">
    <name type="scientific">Phocaeicola vulgatus</name>
    <name type="common">Bacteroides vulgatus</name>
    <dbReference type="NCBI Taxonomy" id="821"/>
    <lineage>
        <taxon>Bacteria</taxon>
        <taxon>Pseudomonadati</taxon>
        <taxon>Bacteroidota</taxon>
        <taxon>Bacteroidia</taxon>
        <taxon>Bacteroidales</taxon>
        <taxon>Bacteroidaceae</taxon>
        <taxon>Phocaeicola</taxon>
    </lineage>
</organism>
<name>A0A412Q990_PHOVU</name>
<dbReference type="RefSeq" id="WP_117853937.1">
    <property type="nucleotide sequence ID" value="NZ_CAXSNX010000002.1"/>
</dbReference>
<dbReference type="InterPro" id="IPR024356">
    <property type="entry name" value="DUF3873"/>
</dbReference>
<evidence type="ECO:0000313" key="1">
    <source>
        <dbReference type="EMBL" id="RGT87026.1"/>
    </source>
</evidence>
<gene>
    <name evidence="1" type="ORF">DWX04_20315</name>
</gene>
<sequence length="73" mass="8540">MNSINDERGCSVCQPGKENYTTYTTKLGRKRVRMYQYDYRTESGELFACCAPTLEACRERRDKWLDAKNKSVC</sequence>
<comment type="caution">
    <text evidence="1">The sequence shown here is derived from an EMBL/GenBank/DDBJ whole genome shotgun (WGS) entry which is preliminary data.</text>
</comment>
<evidence type="ECO:0000313" key="2">
    <source>
        <dbReference type="Proteomes" id="UP000283833"/>
    </source>
</evidence>
<dbReference type="AlphaFoldDB" id="A0A412Q990"/>
<accession>A0A412Q990</accession>
<dbReference type="Pfam" id="PF12989">
    <property type="entry name" value="DUF3873"/>
    <property type="match status" value="1"/>
</dbReference>